<evidence type="ECO:0000256" key="3">
    <source>
        <dbReference type="ARBA" id="ARBA00022528"/>
    </source>
</evidence>
<feature type="non-terminal residue" evidence="19">
    <location>
        <position position="943"/>
    </location>
</feature>
<evidence type="ECO:0000256" key="4">
    <source>
        <dbReference type="ARBA" id="ARBA00022640"/>
    </source>
</evidence>
<evidence type="ECO:0000256" key="9">
    <source>
        <dbReference type="ARBA" id="ARBA00022777"/>
    </source>
</evidence>
<sequence>MALPEALRDAAMRLPGLAARLVGVPSSGLPLGAAAANQVFWMLIDVINAFIEGPDDSAIADGAIADALLTDERLRLALLRLVAFAVRGSQPGRPAFHGIAEGALRVGTCLLGLKTPTALRSLALLDFGRKLLRMDTLQCCSSVFAERAAALEAIAAGAGGAAGVADGGGAEAGTAGPANGLHAPHVQPAIAVLRSCALVESLVRLRAGSVGAPVAQCSARERQQFGGQRQLFACELAAALRDSRVLEHCARWALHAQLAVSAGRVAEVGWADTLAHIILQIWHSSLIAFAVADPALREVLSGPCVRHLVLSLGLAALCAADGGSSHGLPDELLLHLPILGVAAEDLRGMHGRQQLFSASFSCMLLVLEDINAASATPPRDWRSGVGLLRRIGSLLLTSARVRADEAAVAGAGPQPSALQLVLGTADIMAVAVPLLEQFRRLVGDQQAAAAGAPAALAEAEAAWWRLAVDVATQCVRWASSSELAGQADLLCHVWGPVPTDGMFVAGSLPAAPPRTVAAALAGGLLPLWERLLRCAGREPLAPEASLLTCMLEKAGSPAGVCDMLAFCEPLQGAALVATWGKLLRTLAVPQLLLSLGEAADTPRTALACGLVTSAVVLLTAAGGPLVSGWYHSPGAAAAEATAPQLQLARLLSFALYDWLPPLACVAREGVLVMRTVQLNLKEMHTKAISVSSLAVLQWLPVLATGSGAELGRAAEEAVGGAAAEAPAASPAAAGWRQVLLRKAGAVALLGDLFPLTSGSADQPIPMADLKALAIACCYVAVACPGEVRQAVLAAAAEAAAAAGSGGWSPQRLQMLADELSTSQAANGAAPAAAASALASQAELWAAGGGEVGGALVRAVAAMAPGSVHDALAGALASSPFEARAVLRTCSNPACDNLAGDSEARLPLRACGRCGGAWYCRKECLAAHWRTGHREACAGRGGTA</sequence>
<dbReference type="EC" id="2.7.1.182" evidence="15"/>
<keyword evidence="4" id="KW-0934">Plastid</keyword>
<keyword evidence="12" id="KW-1133">Transmembrane helix</keyword>
<dbReference type="GO" id="GO:0010276">
    <property type="term" value="F:phytol kinase activity"/>
    <property type="evidence" value="ECO:0007669"/>
    <property type="project" value="UniProtKB-EC"/>
</dbReference>
<evidence type="ECO:0000313" key="20">
    <source>
        <dbReference type="Proteomes" id="UP000236333"/>
    </source>
</evidence>
<evidence type="ECO:0000256" key="15">
    <source>
        <dbReference type="ARBA" id="ARBA00039024"/>
    </source>
</evidence>
<keyword evidence="6" id="KW-0812">Transmembrane</keyword>
<keyword evidence="7" id="KW-0479">Metal-binding</keyword>
<comment type="pathway">
    <text evidence="14">Cofactor biosynthesis; tocopherol biosynthesis.</text>
</comment>
<evidence type="ECO:0000256" key="14">
    <source>
        <dbReference type="ARBA" id="ARBA00024015"/>
    </source>
</evidence>
<evidence type="ECO:0000256" key="11">
    <source>
        <dbReference type="ARBA" id="ARBA00022946"/>
    </source>
</evidence>
<comment type="catalytic activity">
    <reaction evidence="16">
        <text>phytol + CTP = phytyl phosphate + CDP + H(+)</text>
        <dbReference type="Rhea" id="RHEA:38055"/>
        <dbReference type="ChEBI" id="CHEBI:15378"/>
        <dbReference type="ChEBI" id="CHEBI:17327"/>
        <dbReference type="ChEBI" id="CHEBI:37563"/>
        <dbReference type="ChEBI" id="CHEBI:58069"/>
        <dbReference type="ChEBI" id="CHEBI:75483"/>
        <dbReference type="EC" id="2.7.1.182"/>
    </reaction>
</comment>
<dbReference type="PANTHER" id="PTHR32523">
    <property type="entry name" value="PHYTOL KINASE 1, CHLOROPLASTIC"/>
    <property type="match status" value="1"/>
</dbReference>
<keyword evidence="20" id="KW-1185">Reference proteome</keyword>
<evidence type="ECO:0000256" key="12">
    <source>
        <dbReference type="ARBA" id="ARBA00022989"/>
    </source>
</evidence>
<evidence type="ECO:0000256" key="1">
    <source>
        <dbReference type="ARBA" id="ARBA00004508"/>
    </source>
</evidence>
<protein>
    <recommendedName>
        <fullName evidence="15">phytol kinase</fullName>
        <ecNumber evidence="15">2.7.1.182</ecNumber>
    </recommendedName>
</protein>
<evidence type="ECO:0000256" key="8">
    <source>
        <dbReference type="ARBA" id="ARBA00022771"/>
    </source>
</evidence>
<gene>
    <name evidence="19" type="ORF">TSOC_011650</name>
</gene>
<evidence type="ECO:0000256" key="16">
    <source>
        <dbReference type="ARBA" id="ARBA00048889"/>
    </source>
</evidence>
<evidence type="ECO:0000256" key="2">
    <source>
        <dbReference type="ARBA" id="ARBA00010794"/>
    </source>
</evidence>
<evidence type="ECO:0000256" key="10">
    <source>
        <dbReference type="ARBA" id="ARBA00022833"/>
    </source>
</evidence>
<keyword evidence="11" id="KW-0809">Transit peptide</keyword>
<evidence type="ECO:0000256" key="13">
    <source>
        <dbReference type="ARBA" id="ARBA00023136"/>
    </source>
</evidence>
<dbReference type="AlphaFoldDB" id="A0A2J7ZQ45"/>
<evidence type="ECO:0000256" key="17">
    <source>
        <dbReference type="PROSITE-ProRule" id="PRU00134"/>
    </source>
</evidence>
<keyword evidence="5" id="KW-0808">Transferase</keyword>
<dbReference type="Proteomes" id="UP000236333">
    <property type="component" value="Unassembled WGS sequence"/>
</dbReference>
<keyword evidence="8 17" id="KW-0863">Zinc-finger</keyword>
<name>A0A2J7ZQ45_9CHLO</name>
<reference evidence="19 20" key="1">
    <citation type="journal article" date="2017" name="Mol. Biol. Evol.">
        <title>The 4-celled Tetrabaena socialis nuclear genome reveals the essential components for genetic control of cell number at the origin of multicellularity in the volvocine lineage.</title>
        <authorList>
            <person name="Featherston J."/>
            <person name="Arakaki Y."/>
            <person name="Hanschen E.R."/>
            <person name="Ferris P.J."/>
            <person name="Michod R.E."/>
            <person name="Olson B.J.S.C."/>
            <person name="Nozaki H."/>
            <person name="Durand P.M."/>
        </authorList>
    </citation>
    <scope>NUCLEOTIDE SEQUENCE [LARGE SCALE GENOMIC DNA]</scope>
    <source>
        <strain evidence="19 20">NIES-571</strain>
    </source>
</reference>
<comment type="caution">
    <text evidence="19">The sequence shown here is derived from an EMBL/GenBank/DDBJ whole genome shotgun (WGS) entry which is preliminary data.</text>
</comment>
<dbReference type="OrthoDB" id="562405at2759"/>
<comment type="similarity">
    <text evidence="2">Belongs to the polyprenol kinase family.</text>
</comment>
<keyword evidence="13" id="KW-0472">Membrane</keyword>
<dbReference type="Gene3D" id="6.10.140.2220">
    <property type="match status" value="1"/>
</dbReference>
<keyword evidence="3" id="KW-0150">Chloroplast</keyword>
<proteinExistence type="inferred from homology"/>
<dbReference type="SUPFAM" id="SSF144232">
    <property type="entry name" value="HIT/MYND zinc finger-like"/>
    <property type="match status" value="1"/>
</dbReference>
<dbReference type="GO" id="GO:0009507">
    <property type="term" value="C:chloroplast"/>
    <property type="evidence" value="ECO:0007669"/>
    <property type="project" value="UniProtKB-SubCell"/>
</dbReference>
<keyword evidence="10" id="KW-0862">Zinc</keyword>
<evidence type="ECO:0000259" key="18">
    <source>
        <dbReference type="PROSITE" id="PS50865"/>
    </source>
</evidence>
<evidence type="ECO:0000256" key="5">
    <source>
        <dbReference type="ARBA" id="ARBA00022679"/>
    </source>
</evidence>
<feature type="domain" description="MYND-type" evidence="18">
    <location>
        <begin position="891"/>
        <end position="936"/>
    </location>
</feature>
<dbReference type="PANTHER" id="PTHR32523:SF8">
    <property type="entry name" value="DOLICHOL KINASE"/>
    <property type="match status" value="1"/>
</dbReference>
<dbReference type="Pfam" id="PF01753">
    <property type="entry name" value="zf-MYND"/>
    <property type="match status" value="1"/>
</dbReference>
<evidence type="ECO:0000256" key="6">
    <source>
        <dbReference type="ARBA" id="ARBA00022692"/>
    </source>
</evidence>
<comment type="subcellular location">
    <subcellularLocation>
        <location evidence="1">Plastid</location>
        <location evidence="1">Chloroplast membrane</location>
        <topology evidence="1">Multi-pass membrane protein</topology>
    </subcellularLocation>
</comment>
<dbReference type="EMBL" id="PGGS01000666">
    <property type="protein sequence ID" value="PNH02376.1"/>
    <property type="molecule type" value="Genomic_DNA"/>
</dbReference>
<dbReference type="InterPro" id="IPR039606">
    <property type="entry name" value="Phytol/farnesol_kinase"/>
</dbReference>
<evidence type="ECO:0000256" key="7">
    <source>
        <dbReference type="ARBA" id="ARBA00022723"/>
    </source>
</evidence>
<dbReference type="PROSITE" id="PS50865">
    <property type="entry name" value="ZF_MYND_2"/>
    <property type="match status" value="1"/>
</dbReference>
<organism evidence="19 20">
    <name type="scientific">Tetrabaena socialis</name>
    <dbReference type="NCBI Taxonomy" id="47790"/>
    <lineage>
        <taxon>Eukaryota</taxon>
        <taxon>Viridiplantae</taxon>
        <taxon>Chlorophyta</taxon>
        <taxon>core chlorophytes</taxon>
        <taxon>Chlorophyceae</taxon>
        <taxon>CS clade</taxon>
        <taxon>Chlamydomonadales</taxon>
        <taxon>Tetrabaenaceae</taxon>
        <taxon>Tetrabaena</taxon>
    </lineage>
</organism>
<evidence type="ECO:0000313" key="19">
    <source>
        <dbReference type="EMBL" id="PNH02376.1"/>
    </source>
</evidence>
<dbReference type="GO" id="GO:0016020">
    <property type="term" value="C:membrane"/>
    <property type="evidence" value="ECO:0007669"/>
    <property type="project" value="UniProtKB-SubCell"/>
</dbReference>
<accession>A0A2J7ZQ45</accession>
<dbReference type="GO" id="GO:0008270">
    <property type="term" value="F:zinc ion binding"/>
    <property type="evidence" value="ECO:0007669"/>
    <property type="project" value="UniProtKB-KW"/>
</dbReference>
<dbReference type="InterPro" id="IPR002893">
    <property type="entry name" value="Znf_MYND"/>
</dbReference>
<keyword evidence="9" id="KW-0418">Kinase</keyword>